<dbReference type="GO" id="GO:0003700">
    <property type="term" value="F:DNA-binding transcription factor activity"/>
    <property type="evidence" value="ECO:0007669"/>
    <property type="project" value="TreeGrafter"/>
</dbReference>
<keyword evidence="3" id="KW-0804">Transcription</keyword>
<evidence type="ECO:0000256" key="2">
    <source>
        <dbReference type="ARBA" id="ARBA00023125"/>
    </source>
</evidence>
<dbReference type="Proteomes" id="UP000030700">
    <property type="component" value="Unassembled WGS sequence"/>
</dbReference>
<proteinExistence type="predicted"/>
<dbReference type="EMBL" id="DF820460">
    <property type="protein sequence ID" value="GAK53835.1"/>
    <property type="molecule type" value="Genomic_DNA"/>
</dbReference>
<evidence type="ECO:0000256" key="3">
    <source>
        <dbReference type="ARBA" id="ARBA00023163"/>
    </source>
</evidence>
<dbReference type="HOGENOM" id="CLU_453210_0_0_0"/>
<dbReference type="GO" id="GO:0000976">
    <property type="term" value="F:transcription cis-regulatory region binding"/>
    <property type="evidence" value="ECO:0007669"/>
    <property type="project" value="TreeGrafter"/>
</dbReference>
<dbReference type="PANTHER" id="PTHR30146">
    <property type="entry name" value="LACI-RELATED TRANSCRIPTIONAL REPRESSOR"/>
    <property type="match status" value="1"/>
</dbReference>
<keyword evidence="6" id="KW-1185">Reference proteome</keyword>
<reference evidence="5" key="1">
    <citation type="journal article" date="2015" name="PeerJ">
        <title>First genomic representation of candidate bacterial phylum KSB3 points to enhanced environmental sensing as a trigger of wastewater bulking.</title>
        <authorList>
            <person name="Sekiguchi Y."/>
            <person name="Ohashi A."/>
            <person name="Parks D.H."/>
            <person name="Yamauchi T."/>
            <person name="Tyson G.W."/>
            <person name="Hugenholtz P."/>
        </authorList>
    </citation>
    <scope>NUCLEOTIDE SEQUENCE [LARGE SCALE GENOMIC DNA]</scope>
</reference>
<dbReference type="Pfam" id="PF13377">
    <property type="entry name" value="Peripla_BP_3"/>
    <property type="match status" value="1"/>
</dbReference>
<evidence type="ECO:0000256" key="1">
    <source>
        <dbReference type="ARBA" id="ARBA00023015"/>
    </source>
</evidence>
<organism evidence="5">
    <name type="scientific">Candidatus Moduliflexus flocculans</name>
    <dbReference type="NCBI Taxonomy" id="1499966"/>
    <lineage>
        <taxon>Bacteria</taxon>
        <taxon>Candidatus Moduliflexota</taxon>
        <taxon>Candidatus Moduliflexia</taxon>
        <taxon>Candidatus Moduliflexales</taxon>
        <taxon>Candidatus Moduliflexaceae</taxon>
    </lineage>
</organism>
<dbReference type="InterPro" id="IPR028082">
    <property type="entry name" value="Peripla_BP_I"/>
</dbReference>
<gene>
    <name evidence="5" type="ORF">U14_05109</name>
</gene>
<keyword evidence="2" id="KW-0238">DNA-binding</keyword>
<protein>
    <submittedName>
        <fullName evidence="5">Ggdef domain protein</fullName>
    </submittedName>
</protein>
<evidence type="ECO:0000313" key="6">
    <source>
        <dbReference type="Proteomes" id="UP000030700"/>
    </source>
</evidence>
<name>A0A081BR04_9BACT</name>
<dbReference type="CDD" id="cd06267">
    <property type="entry name" value="PBP1_LacI_sugar_binding-like"/>
    <property type="match status" value="1"/>
</dbReference>
<feature type="domain" description="Transcriptional regulator LacI/GalR-like sensor" evidence="4">
    <location>
        <begin position="114"/>
        <end position="277"/>
    </location>
</feature>
<dbReference type="PANTHER" id="PTHR30146:SF24">
    <property type="entry name" value="XYLOSE OPERON REGULATORY PROTEIN"/>
    <property type="match status" value="1"/>
</dbReference>
<dbReference type="STRING" id="1499966.U14_05109"/>
<evidence type="ECO:0000313" key="5">
    <source>
        <dbReference type="EMBL" id="GAK53835.1"/>
    </source>
</evidence>
<evidence type="ECO:0000259" key="4">
    <source>
        <dbReference type="Pfam" id="PF13377"/>
    </source>
</evidence>
<dbReference type="AlphaFoldDB" id="A0A081BR04"/>
<keyword evidence="1" id="KW-0805">Transcription regulation</keyword>
<dbReference type="Gene3D" id="3.40.50.2300">
    <property type="match status" value="2"/>
</dbReference>
<sequence>MICSSDFKNGRLTIGFLTSGIGNPVSSNLWLGVADAAREHDVNLLCFVGEALQSPHGFKALANAVYDLVGTENVAGLLFWNSALNNYVQSDVFERFKTQFQPLPMVDIEESAVVRHLIETHARRRIAFIRGPEGNCEAEYRYHAYCDVLKEFQIPFAPELVTPPGRWDEDWAREAIRILLDIRRVTFDGLAAPSDLLAVRAMNVLQENGFRIPQEIAVVGIDDTIEGRCATPPLTTAPYSLYTIGQRGIKRLLAKITCRDCAGQEELPIELTIRQSCGCLASSIVHAAAEIAAVNNEALTTAFAAQREALLAEITPILHESPAAAAWSAQIVDAFASEVTGQTSGGFLNALHDVLRQTALSNMEISVWQDVVSALRRHFLPYWSERSDVVRVENLWQQARIVIGEAMHRAQVAQRLHDADQARILRALSARLISTFDIKKLMDILAEELPQLQIASCYLSLYEHQKALTESARLMLAYHDRGALPSLLKESCFHPAS</sequence>
<dbReference type="SUPFAM" id="SSF53822">
    <property type="entry name" value="Periplasmic binding protein-like I"/>
    <property type="match status" value="1"/>
</dbReference>
<accession>A0A081BR04</accession>
<dbReference type="InterPro" id="IPR046335">
    <property type="entry name" value="LacI/GalR-like_sensor"/>
</dbReference>